<proteinExistence type="predicted"/>
<dbReference type="EMBL" id="CP127527">
    <property type="protein sequence ID" value="XRI76836.1"/>
    <property type="molecule type" value="Genomic_DNA"/>
</dbReference>
<sequence>MSSTIDPQTQDAAAAASQEEFIARQAILGRQGEIIGYELYAREEQGGPMDDPFLASARVLIKAFSQFSVEQLLGGKLAFVNFTNSLFDEKSLGLFPAHRIIPEFTITEAPSAEFLATLGALRRQGYRLALDRFQDTPWHVDLLSFMDFVKVDLYSAELSQVQAQIRTIRRSGDKAIVATRVETQGVARHCYEAGVNFTQGYYFMRPEIIAGKRIAANHLSIFRLLNLLGENGPVAEIEQAFQKDPGLSYQLLRYMNSAGLTRGQEIDSIRRALILLGRQPLQRWLTLLLFAGHGGRSSPLLTMAATRGRLAEQLRQKSPAISADSVQMHQSFLVGMLSLLDAMLGVPMADILGDLHLPPQVDAAILQHEGENGALLRLIEAIEQGDAPGTLALAGSLGLEMADINQCYLNAMAWAAVLD</sequence>
<organism evidence="1 2">
    <name type="scientific">Acidithiobacillus sulfuriphilus</name>
    <dbReference type="NCBI Taxonomy" id="1867749"/>
    <lineage>
        <taxon>Bacteria</taxon>
        <taxon>Pseudomonadati</taxon>
        <taxon>Pseudomonadota</taxon>
        <taxon>Acidithiobacillia</taxon>
        <taxon>Acidithiobacillales</taxon>
        <taxon>Acidithiobacillaceae</taxon>
        <taxon>Acidithiobacillus</taxon>
    </lineage>
</organism>
<name>A0ACD5HND7_9PROT</name>
<evidence type="ECO:0000313" key="1">
    <source>
        <dbReference type="EMBL" id="XRI76836.1"/>
    </source>
</evidence>
<dbReference type="Proteomes" id="UP000271650">
    <property type="component" value="Chromosome"/>
</dbReference>
<reference evidence="1 2" key="1">
    <citation type="journal article" date="2019" name="Int. J. Syst. Evol. Microbiol.">
        <title>Acidithiobacillus sulfuriphilus sp. nov.: an extremely acidophilic sulfur-oxidizing chemolithotroph isolated from a neutral pH environment.</title>
        <authorList>
            <person name="Falagan C."/>
            <person name="Moya-Beltran A."/>
            <person name="Castro M."/>
            <person name="Quatrini R."/>
            <person name="Johnson D.B."/>
        </authorList>
    </citation>
    <scope>NUCLEOTIDE SEQUENCE [LARGE SCALE GENOMIC DNA]</scope>
    <source>
        <strain evidence="1 2">CJ-2</strain>
    </source>
</reference>
<protein>
    <submittedName>
        <fullName evidence="1">EAL domain-containing protein</fullName>
    </submittedName>
</protein>
<accession>A0ACD5HND7</accession>
<evidence type="ECO:0000313" key="2">
    <source>
        <dbReference type="Proteomes" id="UP000271650"/>
    </source>
</evidence>
<gene>
    <name evidence="1" type="ORF">EC580_012865</name>
</gene>
<keyword evidence="2" id="KW-1185">Reference proteome</keyword>